<name>A0A2I2L2W8_9ACTN</name>
<organism evidence="2 3">
    <name type="scientific">Frankia canadensis</name>
    <dbReference type="NCBI Taxonomy" id="1836972"/>
    <lineage>
        <taxon>Bacteria</taxon>
        <taxon>Bacillati</taxon>
        <taxon>Actinomycetota</taxon>
        <taxon>Actinomycetes</taxon>
        <taxon>Frankiales</taxon>
        <taxon>Frankiaceae</taxon>
        <taxon>Frankia</taxon>
    </lineage>
</organism>
<dbReference type="InterPro" id="IPR023847">
    <property type="entry name" value="MSMEG0572"/>
</dbReference>
<sequence length="195" mass="21246">MDLTEDERRGVRHGQPPVGGEPLTDDARLADNERRSLAEVPHPALAQGTSLYGSTKIFPDYQALDGESWLALVHGIAHESSVSFVAILQATRALRKGFETVLYFHGPGAMNTMATRGFPHTGESAFPGGQNINNQIETFIGEGGKVYVCRFGLSLHGLREEDIILGVIPAHPLDLQDCVTHYSRKGAIITSTFMF</sequence>
<proteinExistence type="predicted"/>
<dbReference type="InterPro" id="IPR027396">
    <property type="entry name" value="DsrEFH-like"/>
</dbReference>
<dbReference type="Proteomes" id="UP000234331">
    <property type="component" value="Unassembled WGS sequence"/>
</dbReference>
<reference evidence="2 3" key="1">
    <citation type="submission" date="2017-06" db="EMBL/GenBank/DDBJ databases">
        <authorList>
            <person name="Kim H.J."/>
            <person name="Triplett B.A."/>
        </authorList>
    </citation>
    <scope>NUCLEOTIDE SEQUENCE [LARGE SCALE GENOMIC DNA]</scope>
    <source>
        <strain evidence="2">FRACA_ARgP5</strain>
    </source>
</reference>
<dbReference type="AlphaFoldDB" id="A0A2I2L2W8"/>
<keyword evidence="3" id="KW-1185">Reference proteome</keyword>
<gene>
    <name evidence="2" type="ORF">FRACA_990013</name>
</gene>
<dbReference type="Gene3D" id="3.40.1260.10">
    <property type="entry name" value="DsrEFH-like"/>
    <property type="match status" value="1"/>
</dbReference>
<evidence type="ECO:0000313" key="3">
    <source>
        <dbReference type="Proteomes" id="UP000234331"/>
    </source>
</evidence>
<evidence type="ECO:0000256" key="1">
    <source>
        <dbReference type="SAM" id="MobiDB-lite"/>
    </source>
</evidence>
<protein>
    <recommendedName>
        <fullName evidence="4">MSMEG_0572 family protein</fullName>
    </recommendedName>
</protein>
<feature type="region of interest" description="Disordered" evidence="1">
    <location>
        <begin position="1"/>
        <end position="25"/>
    </location>
</feature>
<dbReference type="SUPFAM" id="SSF75169">
    <property type="entry name" value="DsrEFH-like"/>
    <property type="match status" value="1"/>
</dbReference>
<dbReference type="NCBIfam" id="TIGR04044">
    <property type="entry name" value="MSMEG_0572_fam"/>
    <property type="match status" value="1"/>
</dbReference>
<evidence type="ECO:0000313" key="2">
    <source>
        <dbReference type="EMBL" id="SNQ52273.1"/>
    </source>
</evidence>
<dbReference type="EMBL" id="FZMO01000568">
    <property type="protein sequence ID" value="SNQ52273.1"/>
    <property type="molecule type" value="Genomic_DNA"/>
</dbReference>
<accession>A0A2I2L2W8</accession>
<evidence type="ECO:0008006" key="4">
    <source>
        <dbReference type="Google" id="ProtNLM"/>
    </source>
</evidence>